<organism evidence="1 2">
    <name type="scientific">Clostridium saccharobutylicum</name>
    <dbReference type="NCBI Taxonomy" id="169679"/>
    <lineage>
        <taxon>Bacteria</taxon>
        <taxon>Bacillati</taxon>
        <taxon>Bacillota</taxon>
        <taxon>Clostridia</taxon>
        <taxon>Eubacteriales</taxon>
        <taxon>Clostridiaceae</taxon>
        <taxon>Clostridium</taxon>
    </lineage>
</organism>
<dbReference type="EMBL" id="LZYZ01000001">
    <property type="protein sequence ID" value="OOM16716.1"/>
    <property type="molecule type" value="Genomic_DNA"/>
</dbReference>
<sequence>MDDYDTDKCDMNFYLGSSNTIFMGINWMYF</sequence>
<evidence type="ECO:0000313" key="2">
    <source>
        <dbReference type="Proteomes" id="UP000191154"/>
    </source>
</evidence>
<comment type="caution">
    <text evidence="1">The sequence shown here is derived from an EMBL/GenBank/DDBJ whole genome shotgun (WGS) entry which is preliminary data.</text>
</comment>
<proteinExistence type="predicted"/>
<evidence type="ECO:0000313" key="1">
    <source>
        <dbReference type="EMBL" id="OOM16716.1"/>
    </source>
</evidence>
<name>A0A1S8NNV8_CLOSA</name>
<protein>
    <submittedName>
        <fullName evidence="1">Uncharacterized protein</fullName>
    </submittedName>
</protein>
<gene>
    <name evidence="1" type="ORF">CLOSAC_10090</name>
</gene>
<accession>A0A1S8NNV8</accession>
<dbReference type="STRING" id="169679.CSACC_43900"/>
<reference evidence="1 2" key="1">
    <citation type="submission" date="2016-05" db="EMBL/GenBank/DDBJ databases">
        <title>Microbial solvent formation.</title>
        <authorList>
            <person name="Poehlein A."/>
            <person name="Montoya Solano J.D."/>
            <person name="Flitsch S."/>
            <person name="Krabben P."/>
            <person name="Duerre P."/>
            <person name="Daniel R."/>
        </authorList>
    </citation>
    <scope>NUCLEOTIDE SEQUENCE [LARGE SCALE GENOMIC DNA]</scope>
    <source>
        <strain evidence="1 2">L1-8</strain>
    </source>
</reference>
<dbReference type="AlphaFoldDB" id="A0A1S8NNV8"/>
<dbReference type="Proteomes" id="UP000191154">
    <property type="component" value="Unassembled WGS sequence"/>
</dbReference>